<feature type="transmembrane region" description="Helical" evidence="1">
    <location>
        <begin position="39"/>
        <end position="57"/>
    </location>
</feature>
<comment type="caution">
    <text evidence="2">The sequence shown here is derived from an EMBL/GenBank/DDBJ whole genome shotgun (WGS) entry which is preliminary data.</text>
</comment>
<protein>
    <submittedName>
        <fullName evidence="2">Uncharacterized protein</fullName>
    </submittedName>
</protein>
<proteinExistence type="predicted"/>
<dbReference type="EMBL" id="LCZJ02000016">
    <property type="protein sequence ID" value="KTD87908.1"/>
    <property type="molecule type" value="Genomic_DNA"/>
</dbReference>
<keyword evidence="1" id="KW-1133">Transmembrane helix</keyword>
<name>A0A0W1B2V5_9BACL</name>
<sequence length="66" mass="7700">MNNEKKENQNIYKWFSIISITLIPLAAGIGIVFDINRDPIQLLIMTLGFLSISWINWSKYKEKSKL</sequence>
<evidence type="ECO:0000256" key="1">
    <source>
        <dbReference type="SAM" id="Phobius"/>
    </source>
</evidence>
<evidence type="ECO:0000313" key="2">
    <source>
        <dbReference type="EMBL" id="KTD87908.1"/>
    </source>
</evidence>
<keyword evidence="1" id="KW-0472">Membrane</keyword>
<accession>A0A0W1B2V5</accession>
<reference evidence="2 3" key="1">
    <citation type="journal article" date="2015" name="Int. Biodeterior. Biodegradation">
        <title>Physiological and genetic screening methods for the isolation of methyl tert-butyl ether-degrading bacteria for bioremediation purposes.</title>
        <authorList>
            <person name="Guisado I.M."/>
            <person name="Purswani J."/>
            <person name="Gonzalez Lopez J."/>
            <person name="Pozo C."/>
        </authorList>
    </citation>
    <scope>NUCLEOTIDE SEQUENCE [LARGE SCALE GENOMIC DNA]</scope>
    <source>
        <strain evidence="2 3">SH7</strain>
    </source>
</reference>
<dbReference type="Proteomes" id="UP000054709">
    <property type="component" value="Unassembled WGS sequence"/>
</dbReference>
<feature type="transmembrane region" description="Helical" evidence="1">
    <location>
        <begin position="12"/>
        <end position="33"/>
    </location>
</feature>
<gene>
    <name evidence="2" type="ORF">UQ64_07275</name>
</gene>
<keyword evidence="3" id="KW-1185">Reference proteome</keyword>
<dbReference type="AlphaFoldDB" id="A0A0W1B2V5"/>
<dbReference type="RefSeq" id="WP_060622223.1">
    <property type="nucleotide sequence ID" value="NZ_LCZJ02000016.1"/>
</dbReference>
<evidence type="ECO:0000313" key="3">
    <source>
        <dbReference type="Proteomes" id="UP000054709"/>
    </source>
</evidence>
<keyword evidence="1" id="KW-0812">Transmembrane</keyword>
<organism evidence="2 3">
    <name type="scientific">Paenibacillus etheri</name>
    <dbReference type="NCBI Taxonomy" id="1306852"/>
    <lineage>
        <taxon>Bacteria</taxon>
        <taxon>Bacillati</taxon>
        <taxon>Bacillota</taxon>
        <taxon>Bacilli</taxon>
        <taxon>Bacillales</taxon>
        <taxon>Paenibacillaceae</taxon>
        <taxon>Paenibacillus</taxon>
    </lineage>
</organism>